<feature type="compositionally biased region" description="Low complexity" evidence="2">
    <location>
        <begin position="89"/>
        <end position="98"/>
    </location>
</feature>
<gene>
    <name evidence="5" type="ORF">AAG570_009720</name>
</gene>
<keyword evidence="1" id="KW-0343">GTPase activation</keyword>
<feature type="region of interest" description="Disordered" evidence="2">
    <location>
        <begin position="80"/>
        <end position="150"/>
    </location>
</feature>
<dbReference type="GO" id="GO:0005096">
    <property type="term" value="F:GTPase activator activity"/>
    <property type="evidence" value="ECO:0007669"/>
    <property type="project" value="UniProtKB-KW"/>
</dbReference>
<dbReference type="InterPro" id="IPR000198">
    <property type="entry name" value="RhoGAP_dom"/>
</dbReference>
<feature type="compositionally biased region" description="Low complexity" evidence="2">
    <location>
        <begin position="129"/>
        <end position="143"/>
    </location>
</feature>
<comment type="caution">
    <text evidence="5">The sequence shown here is derived from an EMBL/GenBank/DDBJ whole genome shotgun (WGS) entry which is preliminary data.</text>
</comment>
<evidence type="ECO:0000256" key="2">
    <source>
        <dbReference type="SAM" id="MobiDB-lite"/>
    </source>
</evidence>
<evidence type="ECO:0000313" key="5">
    <source>
        <dbReference type="EMBL" id="KAL1138025.1"/>
    </source>
</evidence>
<dbReference type="Gene3D" id="2.30.29.30">
    <property type="entry name" value="Pleckstrin-homology domain (PH domain)/Phosphotyrosine-binding domain (PTB)"/>
    <property type="match status" value="1"/>
</dbReference>
<dbReference type="Pfam" id="PF00620">
    <property type="entry name" value="RhoGAP"/>
    <property type="match status" value="1"/>
</dbReference>
<dbReference type="SUPFAM" id="SSF48350">
    <property type="entry name" value="GTPase activation domain, GAP"/>
    <property type="match status" value="1"/>
</dbReference>
<dbReference type="InterPro" id="IPR011993">
    <property type="entry name" value="PH-like_dom_sf"/>
</dbReference>
<dbReference type="PROSITE" id="PS50238">
    <property type="entry name" value="RHOGAP"/>
    <property type="match status" value="1"/>
</dbReference>
<keyword evidence="6" id="KW-1185">Reference proteome</keyword>
<dbReference type="EMBL" id="JBFDAA010000004">
    <property type="protein sequence ID" value="KAL1138025.1"/>
    <property type="molecule type" value="Genomic_DNA"/>
</dbReference>
<dbReference type="SUPFAM" id="SSF50729">
    <property type="entry name" value="PH domain-like"/>
    <property type="match status" value="1"/>
</dbReference>
<sequence>ICPLYLKLIFIPPLLQTPVDHERVDLRGASATAAEDYTKRRHVLRLSAPSSANSSEILLQAESAQEMTKWLQVLQQTDNNNQSQDANRVSGTTSSSVSPVAAHKGIMKLTSFRNRSPTGQSPVNKTRKPSQSDSVQLSSSPKSKTWKGRVAKQLRKMQPGAGSPLSPTAPSSQLPMPYPEGATIGVPLELCPPSINNEYVPLLVELCTGIVEARGLEVIGIYRVPGNTAAVTSLTEAVNRGLDAALLDQDQRWSDVNVISSLLKLFFRKLPDCLLTTELYPFFIKADKIEDSRSRIATIRKLVSDLPEHHYQTLKHLLFHLKLVVDHSMVNKMEARNLAIVFGPTLIRGADDNMVTMVTDMSHQCRIVETLILHVCCFKEIDISE</sequence>
<feature type="non-terminal residue" evidence="5">
    <location>
        <position position="1"/>
    </location>
</feature>
<dbReference type="AlphaFoldDB" id="A0ABD0YQ57"/>
<dbReference type="PANTHER" id="PTHR23175">
    <property type="entry name" value="PDZ DOMAIN-CONTAINING PROTEIN"/>
    <property type="match status" value="1"/>
</dbReference>
<proteinExistence type="predicted"/>
<protein>
    <submittedName>
        <fullName evidence="5">Uncharacterized protein</fullName>
    </submittedName>
</protein>
<reference evidence="5 6" key="1">
    <citation type="submission" date="2024-07" db="EMBL/GenBank/DDBJ databases">
        <title>Chromosome-level genome assembly of the water stick insect Ranatra chinensis (Heteroptera: Nepidae).</title>
        <authorList>
            <person name="Liu X."/>
        </authorList>
    </citation>
    <scope>NUCLEOTIDE SEQUENCE [LARGE SCALE GENOMIC DNA]</scope>
    <source>
        <strain evidence="5">Cailab_2021Rc</strain>
        <tissue evidence="5">Muscle</tissue>
    </source>
</reference>
<evidence type="ECO:0000259" key="3">
    <source>
        <dbReference type="PROSITE" id="PS50003"/>
    </source>
</evidence>
<evidence type="ECO:0000256" key="1">
    <source>
        <dbReference type="ARBA" id="ARBA00022468"/>
    </source>
</evidence>
<dbReference type="PROSITE" id="PS50003">
    <property type="entry name" value="PH_DOMAIN"/>
    <property type="match status" value="1"/>
</dbReference>
<accession>A0ABD0YQ57</accession>
<name>A0ABD0YQ57_9HEMI</name>
<dbReference type="Proteomes" id="UP001558652">
    <property type="component" value="Unassembled WGS sequence"/>
</dbReference>
<dbReference type="Pfam" id="PF00169">
    <property type="entry name" value="PH"/>
    <property type="match status" value="1"/>
</dbReference>
<evidence type="ECO:0000313" key="6">
    <source>
        <dbReference type="Proteomes" id="UP001558652"/>
    </source>
</evidence>
<evidence type="ECO:0000259" key="4">
    <source>
        <dbReference type="PROSITE" id="PS50238"/>
    </source>
</evidence>
<organism evidence="5 6">
    <name type="scientific">Ranatra chinensis</name>
    <dbReference type="NCBI Taxonomy" id="642074"/>
    <lineage>
        <taxon>Eukaryota</taxon>
        <taxon>Metazoa</taxon>
        <taxon>Ecdysozoa</taxon>
        <taxon>Arthropoda</taxon>
        <taxon>Hexapoda</taxon>
        <taxon>Insecta</taxon>
        <taxon>Pterygota</taxon>
        <taxon>Neoptera</taxon>
        <taxon>Paraneoptera</taxon>
        <taxon>Hemiptera</taxon>
        <taxon>Heteroptera</taxon>
        <taxon>Panheteroptera</taxon>
        <taxon>Nepomorpha</taxon>
        <taxon>Nepidae</taxon>
        <taxon>Ranatrinae</taxon>
        <taxon>Ranatra</taxon>
    </lineage>
</organism>
<dbReference type="PANTHER" id="PTHR23175:SF23">
    <property type="entry name" value="PDZ DOMAIN-CONTAINING PROTEIN"/>
    <property type="match status" value="1"/>
</dbReference>
<dbReference type="InterPro" id="IPR001849">
    <property type="entry name" value="PH_domain"/>
</dbReference>
<dbReference type="SMART" id="SM00324">
    <property type="entry name" value="RhoGAP"/>
    <property type="match status" value="1"/>
</dbReference>
<dbReference type="Gene3D" id="1.10.555.10">
    <property type="entry name" value="Rho GTPase activation protein"/>
    <property type="match status" value="1"/>
</dbReference>
<dbReference type="FunFam" id="1.10.555.10:FF:000058">
    <property type="entry name" value="GTPase-activating protein pac-1"/>
    <property type="match status" value="1"/>
</dbReference>
<feature type="domain" description="PH" evidence="3">
    <location>
        <begin position="1"/>
        <end position="79"/>
    </location>
</feature>
<dbReference type="InterPro" id="IPR008936">
    <property type="entry name" value="Rho_GTPase_activation_prot"/>
</dbReference>
<feature type="compositionally biased region" description="Polar residues" evidence="2">
    <location>
        <begin position="111"/>
        <end position="124"/>
    </location>
</feature>
<feature type="domain" description="Rho-GAP" evidence="4">
    <location>
        <begin position="186"/>
        <end position="379"/>
    </location>
</feature>